<keyword evidence="7" id="KW-1185">Reference proteome</keyword>
<dbReference type="InterPro" id="IPR011009">
    <property type="entry name" value="Kinase-like_dom_sf"/>
</dbReference>
<dbReference type="PROSITE" id="PS50011">
    <property type="entry name" value="PROTEIN_KINASE_DOM"/>
    <property type="match status" value="1"/>
</dbReference>
<evidence type="ECO:0000259" key="5">
    <source>
        <dbReference type="PROSITE" id="PS50011"/>
    </source>
</evidence>
<dbReference type="RefSeq" id="WP_377727185.1">
    <property type="nucleotide sequence ID" value="NZ_JBHSEW010000012.1"/>
</dbReference>
<dbReference type="PROSITE" id="PS00108">
    <property type="entry name" value="PROTEIN_KINASE_ST"/>
    <property type="match status" value="1"/>
</dbReference>
<dbReference type="SMART" id="SM00220">
    <property type="entry name" value="S_TKc"/>
    <property type="match status" value="1"/>
</dbReference>
<dbReference type="Gene3D" id="1.10.510.10">
    <property type="entry name" value="Transferase(Phosphotransferase) domain 1"/>
    <property type="match status" value="1"/>
</dbReference>
<dbReference type="InterPro" id="IPR045269">
    <property type="entry name" value="Atg1-like"/>
</dbReference>
<proteinExistence type="predicted"/>
<keyword evidence="2" id="KW-0547">Nucleotide-binding</keyword>
<dbReference type="CDD" id="cd14014">
    <property type="entry name" value="STKc_PknB_like"/>
    <property type="match status" value="1"/>
</dbReference>
<dbReference type="SUPFAM" id="SSF56112">
    <property type="entry name" value="Protein kinase-like (PK-like)"/>
    <property type="match status" value="1"/>
</dbReference>
<evidence type="ECO:0000256" key="3">
    <source>
        <dbReference type="ARBA" id="ARBA00022777"/>
    </source>
</evidence>
<dbReference type="PANTHER" id="PTHR24348:SF22">
    <property type="entry name" value="NON-SPECIFIC SERINE_THREONINE PROTEIN KINASE"/>
    <property type="match status" value="1"/>
</dbReference>
<keyword evidence="4" id="KW-0067">ATP-binding</keyword>
<organism evidence="6 7">
    <name type="scientific">Comamonas nitrativorans</name>
    <dbReference type="NCBI Taxonomy" id="108437"/>
    <lineage>
        <taxon>Bacteria</taxon>
        <taxon>Pseudomonadati</taxon>
        <taxon>Pseudomonadota</taxon>
        <taxon>Betaproteobacteria</taxon>
        <taxon>Burkholderiales</taxon>
        <taxon>Comamonadaceae</taxon>
        <taxon>Comamonas</taxon>
    </lineage>
</organism>
<dbReference type="Pfam" id="PF00069">
    <property type="entry name" value="Pkinase"/>
    <property type="match status" value="1"/>
</dbReference>
<evidence type="ECO:0000256" key="1">
    <source>
        <dbReference type="ARBA" id="ARBA00022679"/>
    </source>
</evidence>
<keyword evidence="3 6" id="KW-0418">Kinase</keyword>
<protein>
    <submittedName>
        <fullName evidence="6">Serine/threonine protein kinase</fullName>
    </submittedName>
</protein>
<dbReference type="InterPro" id="IPR008271">
    <property type="entry name" value="Ser/Thr_kinase_AS"/>
</dbReference>
<evidence type="ECO:0000313" key="6">
    <source>
        <dbReference type="EMBL" id="MFC4623165.1"/>
    </source>
</evidence>
<dbReference type="GO" id="GO:0004674">
    <property type="term" value="F:protein serine/threonine kinase activity"/>
    <property type="evidence" value="ECO:0007669"/>
    <property type="project" value="UniProtKB-KW"/>
</dbReference>
<evidence type="ECO:0000256" key="2">
    <source>
        <dbReference type="ARBA" id="ARBA00022741"/>
    </source>
</evidence>
<accession>A0ABV9H2G9</accession>
<evidence type="ECO:0000313" key="7">
    <source>
        <dbReference type="Proteomes" id="UP001595967"/>
    </source>
</evidence>
<keyword evidence="6" id="KW-0723">Serine/threonine-protein kinase</keyword>
<name>A0ABV9H2G9_9BURK</name>
<dbReference type="EMBL" id="JBHSEW010000012">
    <property type="protein sequence ID" value="MFC4623165.1"/>
    <property type="molecule type" value="Genomic_DNA"/>
</dbReference>
<dbReference type="Proteomes" id="UP001595967">
    <property type="component" value="Unassembled WGS sequence"/>
</dbReference>
<gene>
    <name evidence="6" type="ORF">ACFO3A_13210</name>
</gene>
<dbReference type="Gene3D" id="3.30.200.20">
    <property type="entry name" value="Phosphorylase Kinase, domain 1"/>
    <property type="match status" value="1"/>
</dbReference>
<comment type="caution">
    <text evidence="6">The sequence shown here is derived from an EMBL/GenBank/DDBJ whole genome shotgun (WGS) entry which is preliminary data.</text>
</comment>
<reference evidence="7" key="1">
    <citation type="journal article" date="2019" name="Int. J. Syst. Evol. Microbiol.">
        <title>The Global Catalogue of Microorganisms (GCM) 10K type strain sequencing project: providing services to taxonomists for standard genome sequencing and annotation.</title>
        <authorList>
            <consortium name="The Broad Institute Genomics Platform"/>
            <consortium name="The Broad Institute Genome Sequencing Center for Infectious Disease"/>
            <person name="Wu L."/>
            <person name="Ma J."/>
        </authorList>
    </citation>
    <scope>NUCLEOTIDE SEQUENCE [LARGE SCALE GENOMIC DNA]</scope>
    <source>
        <strain evidence="7">JCM 11650</strain>
    </source>
</reference>
<dbReference type="PANTHER" id="PTHR24348">
    <property type="entry name" value="SERINE/THREONINE-PROTEIN KINASE UNC-51-RELATED"/>
    <property type="match status" value="1"/>
</dbReference>
<keyword evidence="1" id="KW-0808">Transferase</keyword>
<feature type="domain" description="Protein kinase" evidence="5">
    <location>
        <begin position="19"/>
        <end position="294"/>
    </location>
</feature>
<sequence>MTTKPKPAALPPDTVIGDYRIVRRLAAGGFGVVYQARDGQGQEVAIKEYLPAALVTRDAGQRVPQVAPEKLSLYRLGLKSFFEEGRALTQISHPSVVSVLNFFRENETVYMVMNYLQGASLQEYVLLARGRKQPKVLRESTIRSLFDEVLRGLRIVHQHKMLHLDIKPANIFITDDDRAVMIDFGAAREVLNQQGNFVRPMYTPGFAAPEMYRKGGGTMGPWTDIYAIGACIYVCMTGQAPPDVPKRQGQDSLPTVLARLRGSYSDNLLELVQWAMELEALGRPQSVFALHKALTHDTERRYTPLTMAERVRLQLGSLMGQGPGGLSLHSSALQSPKAP</sequence>
<dbReference type="InterPro" id="IPR000719">
    <property type="entry name" value="Prot_kinase_dom"/>
</dbReference>
<evidence type="ECO:0000256" key="4">
    <source>
        <dbReference type="ARBA" id="ARBA00022840"/>
    </source>
</evidence>